<organism evidence="1 2">
    <name type="scientific">Rubroshorea leprosula</name>
    <dbReference type="NCBI Taxonomy" id="152421"/>
    <lineage>
        <taxon>Eukaryota</taxon>
        <taxon>Viridiplantae</taxon>
        <taxon>Streptophyta</taxon>
        <taxon>Embryophyta</taxon>
        <taxon>Tracheophyta</taxon>
        <taxon>Spermatophyta</taxon>
        <taxon>Magnoliopsida</taxon>
        <taxon>eudicotyledons</taxon>
        <taxon>Gunneridae</taxon>
        <taxon>Pentapetalae</taxon>
        <taxon>rosids</taxon>
        <taxon>malvids</taxon>
        <taxon>Malvales</taxon>
        <taxon>Dipterocarpaceae</taxon>
        <taxon>Rubroshorea</taxon>
    </lineage>
</organism>
<evidence type="ECO:0000313" key="2">
    <source>
        <dbReference type="Proteomes" id="UP001054252"/>
    </source>
</evidence>
<dbReference type="Proteomes" id="UP001054252">
    <property type="component" value="Unassembled WGS sequence"/>
</dbReference>
<gene>
    <name evidence="1" type="ORF">SLEP1_g18596</name>
</gene>
<evidence type="ECO:0000313" key="1">
    <source>
        <dbReference type="EMBL" id="GKV06748.1"/>
    </source>
</evidence>
<comment type="caution">
    <text evidence="1">The sequence shown here is derived from an EMBL/GenBank/DDBJ whole genome shotgun (WGS) entry which is preliminary data.</text>
</comment>
<name>A0AAV5J8L9_9ROSI</name>
<accession>A0AAV5J8L9</accession>
<proteinExistence type="predicted"/>
<keyword evidence="2" id="KW-1185">Reference proteome</keyword>
<reference evidence="1 2" key="1">
    <citation type="journal article" date="2021" name="Commun. Biol.">
        <title>The genome of Shorea leprosula (Dipterocarpaceae) highlights the ecological relevance of drought in aseasonal tropical rainforests.</title>
        <authorList>
            <person name="Ng K.K.S."/>
            <person name="Kobayashi M.J."/>
            <person name="Fawcett J.A."/>
            <person name="Hatakeyama M."/>
            <person name="Paape T."/>
            <person name="Ng C.H."/>
            <person name="Ang C.C."/>
            <person name="Tnah L.H."/>
            <person name="Lee C.T."/>
            <person name="Nishiyama T."/>
            <person name="Sese J."/>
            <person name="O'Brien M.J."/>
            <person name="Copetti D."/>
            <person name="Mohd Noor M.I."/>
            <person name="Ong R.C."/>
            <person name="Putra M."/>
            <person name="Sireger I.Z."/>
            <person name="Indrioko S."/>
            <person name="Kosugi Y."/>
            <person name="Izuno A."/>
            <person name="Isagi Y."/>
            <person name="Lee S.L."/>
            <person name="Shimizu K.K."/>
        </authorList>
    </citation>
    <scope>NUCLEOTIDE SEQUENCE [LARGE SCALE GENOMIC DNA]</scope>
    <source>
        <strain evidence="1">214</strain>
    </source>
</reference>
<dbReference type="AlphaFoldDB" id="A0AAV5J8L9"/>
<dbReference type="EMBL" id="BPVZ01000025">
    <property type="protein sequence ID" value="GKV06748.1"/>
    <property type="molecule type" value="Genomic_DNA"/>
</dbReference>
<protein>
    <submittedName>
        <fullName evidence="1">Uncharacterized protein</fullName>
    </submittedName>
</protein>
<sequence length="42" mass="5008">MGKETCGTFLKCRSRSHTERYFFYSPKASIIPPHNGIIWKRY</sequence>